<proteinExistence type="predicted"/>
<dbReference type="RefSeq" id="WP_201656484.1">
    <property type="nucleotide sequence ID" value="NZ_CP068047.1"/>
</dbReference>
<keyword evidence="3" id="KW-1185">Reference proteome</keyword>
<dbReference type="Proteomes" id="UP000595460">
    <property type="component" value="Chromosome"/>
</dbReference>
<evidence type="ECO:0000313" key="3">
    <source>
        <dbReference type="Proteomes" id="UP000595460"/>
    </source>
</evidence>
<organism evidence="2 3">
    <name type="scientific">Devosia oryziradicis</name>
    <dbReference type="NCBI Taxonomy" id="2801335"/>
    <lineage>
        <taxon>Bacteria</taxon>
        <taxon>Pseudomonadati</taxon>
        <taxon>Pseudomonadota</taxon>
        <taxon>Alphaproteobacteria</taxon>
        <taxon>Hyphomicrobiales</taxon>
        <taxon>Devosiaceae</taxon>
        <taxon>Devosia</taxon>
    </lineage>
</organism>
<protein>
    <submittedName>
        <fullName evidence="2">Uncharacterized protein</fullName>
    </submittedName>
</protein>
<name>A0ABX7C1K8_9HYPH</name>
<gene>
    <name evidence="2" type="ORF">JI749_16535</name>
</gene>
<sequence>MNLTNLRSAAAFALVALIALPLPASAATYSLPILLSGEANGSIFKITVANGQIRRVGSKDGITYYEADMQGNACSTSVIVMFSDNDIEPATIPYDVCSEQGINISIGRE</sequence>
<accession>A0ABX7C1K8</accession>
<evidence type="ECO:0000313" key="2">
    <source>
        <dbReference type="EMBL" id="QQR35921.1"/>
    </source>
</evidence>
<feature type="signal peptide" evidence="1">
    <location>
        <begin position="1"/>
        <end position="26"/>
    </location>
</feature>
<evidence type="ECO:0000256" key="1">
    <source>
        <dbReference type="SAM" id="SignalP"/>
    </source>
</evidence>
<reference evidence="2 3" key="1">
    <citation type="submission" date="2021-01" db="EMBL/GenBank/DDBJ databases">
        <title>Genome seq and assembly of Devosia sp. G19.</title>
        <authorList>
            <person name="Chhetri G."/>
        </authorList>
    </citation>
    <scope>NUCLEOTIDE SEQUENCE [LARGE SCALE GENOMIC DNA]</scope>
    <source>
        <strain evidence="2 3">G19</strain>
    </source>
</reference>
<dbReference type="EMBL" id="CP068047">
    <property type="protein sequence ID" value="QQR35921.1"/>
    <property type="molecule type" value="Genomic_DNA"/>
</dbReference>
<feature type="chain" id="PRO_5046012466" evidence="1">
    <location>
        <begin position="27"/>
        <end position="109"/>
    </location>
</feature>
<keyword evidence="1" id="KW-0732">Signal</keyword>